<comment type="similarity">
    <text evidence="2">Belongs to the alkaline phosphatase family.</text>
</comment>
<dbReference type="SMART" id="SM00098">
    <property type="entry name" value="alkPPc"/>
    <property type="match status" value="1"/>
</dbReference>
<protein>
    <submittedName>
        <fullName evidence="5">Alkaline phosphatase</fullName>
    </submittedName>
</protein>
<name>A0ABW0SEI1_9RHOB</name>
<organism evidence="5 6">
    <name type="scientific">Rubellimicrobium aerolatum</name>
    <dbReference type="NCBI Taxonomy" id="490979"/>
    <lineage>
        <taxon>Bacteria</taxon>
        <taxon>Pseudomonadati</taxon>
        <taxon>Pseudomonadota</taxon>
        <taxon>Alphaproteobacteria</taxon>
        <taxon>Rhodobacterales</taxon>
        <taxon>Roseobacteraceae</taxon>
        <taxon>Rubellimicrobium</taxon>
    </lineage>
</organism>
<dbReference type="EMBL" id="JBHSNA010000012">
    <property type="protein sequence ID" value="MFC5567215.1"/>
    <property type="molecule type" value="Genomic_DNA"/>
</dbReference>
<evidence type="ECO:0000256" key="2">
    <source>
        <dbReference type="RuleBase" id="RU003946"/>
    </source>
</evidence>
<feature type="region of interest" description="Disordered" evidence="3">
    <location>
        <begin position="443"/>
        <end position="496"/>
    </location>
</feature>
<dbReference type="InterPro" id="IPR017850">
    <property type="entry name" value="Alkaline_phosphatase_core_sf"/>
</dbReference>
<dbReference type="Proteomes" id="UP001596056">
    <property type="component" value="Unassembled WGS sequence"/>
</dbReference>
<evidence type="ECO:0000256" key="1">
    <source>
        <dbReference type="ARBA" id="ARBA00022553"/>
    </source>
</evidence>
<comment type="caution">
    <text evidence="5">The sequence shown here is derived from an EMBL/GenBank/DDBJ whole genome shotgun (WGS) entry which is preliminary data.</text>
</comment>
<keyword evidence="6" id="KW-1185">Reference proteome</keyword>
<dbReference type="PANTHER" id="PTHR11596:SF5">
    <property type="entry name" value="ALKALINE PHOSPHATASE"/>
    <property type="match status" value="1"/>
</dbReference>
<reference evidence="6" key="1">
    <citation type="journal article" date="2019" name="Int. J. Syst. Evol. Microbiol.">
        <title>The Global Catalogue of Microorganisms (GCM) 10K type strain sequencing project: providing services to taxonomists for standard genome sequencing and annotation.</title>
        <authorList>
            <consortium name="The Broad Institute Genomics Platform"/>
            <consortium name="The Broad Institute Genome Sequencing Center for Infectious Disease"/>
            <person name="Wu L."/>
            <person name="Ma J."/>
        </authorList>
    </citation>
    <scope>NUCLEOTIDE SEQUENCE [LARGE SCALE GENOMIC DNA]</scope>
    <source>
        <strain evidence="6">KACC 11588</strain>
    </source>
</reference>
<dbReference type="RefSeq" id="WP_209841888.1">
    <property type="nucleotide sequence ID" value="NZ_JAGGJP010000012.1"/>
</dbReference>
<dbReference type="Pfam" id="PF00245">
    <property type="entry name" value="Alk_phosphatase"/>
    <property type="match status" value="2"/>
</dbReference>
<evidence type="ECO:0000313" key="6">
    <source>
        <dbReference type="Proteomes" id="UP001596056"/>
    </source>
</evidence>
<dbReference type="SUPFAM" id="SSF53649">
    <property type="entry name" value="Alkaline phosphatase-like"/>
    <property type="match status" value="1"/>
</dbReference>
<feature type="compositionally biased region" description="Low complexity" evidence="3">
    <location>
        <begin position="447"/>
        <end position="495"/>
    </location>
</feature>
<dbReference type="Gene3D" id="3.40.720.10">
    <property type="entry name" value="Alkaline Phosphatase, subunit A"/>
    <property type="match status" value="2"/>
</dbReference>
<proteinExistence type="inferred from homology"/>
<evidence type="ECO:0000256" key="3">
    <source>
        <dbReference type="SAM" id="MobiDB-lite"/>
    </source>
</evidence>
<sequence length="567" mass="58015">MKTSAIAIAAALLGTAVTAQEAAPAAGVQDAASAAVAQAGNAWFARGAAAVAARAAVPPNTGTARNVILFVGDGMGIGTNYAIRLFEGQQQGGLGDDHVLSYEAFPYAGLVKTYSTNGQTPDSAPTATAMNTGVKTKNDVIGVADNVAVDDCAAGMDPANQLTTFSEIATARGKSVGIVSTARITHATPAAVFAHTVNRDWESDAEIPEDCAQPDIAVQLFDAMRAGEIDLALGGGREHFLPEGATDDEGEAGARADGRDLVAELTALGGQYAWDQESFDALTAGGNAPVLGLFEASHMMYEADRADEPSLVEMTEAAIGALEGNGEGYYLMVESGRIDHANHAGNLYRTVTDGVAFAQAVARAVELTDPAETLIIVTADHEHALAFNGYCGRGSSMVGLCMDIDIAGEAHTGEPVTADDGQPYTVAGYLNGPGSILVEHEHEHEAAPAAEAAPGAAPVAAPGAAPVAAPAQPTATTVAPSPAPSEAAADLADAADSAHPELARAKITEAMATDPEYLQQALIPLESETHSGEDVAVWATGPWAHLLTGTIEQNEIFHVMSHAIAPR</sequence>
<feature type="chain" id="PRO_5045457042" evidence="4">
    <location>
        <begin position="20"/>
        <end position="567"/>
    </location>
</feature>
<keyword evidence="1" id="KW-0597">Phosphoprotein</keyword>
<gene>
    <name evidence="5" type="ORF">ACFPOC_12445</name>
</gene>
<dbReference type="PRINTS" id="PR00113">
    <property type="entry name" value="ALKPHPHTASE"/>
</dbReference>
<keyword evidence="4" id="KW-0732">Signal</keyword>
<evidence type="ECO:0000313" key="5">
    <source>
        <dbReference type="EMBL" id="MFC5567215.1"/>
    </source>
</evidence>
<dbReference type="InterPro" id="IPR001952">
    <property type="entry name" value="Alkaline_phosphatase"/>
</dbReference>
<accession>A0ABW0SEI1</accession>
<evidence type="ECO:0000256" key="4">
    <source>
        <dbReference type="SAM" id="SignalP"/>
    </source>
</evidence>
<dbReference type="CDD" id="cd16012">
    <property type="entry name" value="ALP"/>
    <property type="match status" value="1"/>
</dbReference>
<dbReference type="PANTHER" id="PTHR11596">
    <property type="entry name" value="ALKALINE PHOSPHATASE"/>
    <property type="match status" value="1"/>
</dbReference>
<feature type="signal peptide" evidence="4">
    <location>
        <begin position="1"/>
        <end position="19"/>
    </location>
</feature>